<dbReference type="KEGG" id="mind:mvi_06700"/>
<name>A0A8H8WQ14_9HYPH</name>
<evidence type="ECO:0000313" key="1">
    <source>
        <dbReference type="EMBL" id="BCM82209.1"/>
    </source>
</evidence>
<dbReference type="Proteomes" id="UP000663508">
    <property type="component" value="Chromosome"/>
</dbReference>
<proteinExistence type="predicted"/>
<evidence type="ECO:0000313" key="2">
    <source>
        <dbReference type="Proteomes" id="UP000663508"/>
    </source>
</evidence>
<reference evidence="1" key="1">
    <citation type="submission" date="2020-11" db="EMBL/GenBank/DDBJ databases">
        <title>Complete genome sequence of a novel pathogenic Methylobacterium strain isolated from rice in Vietnam.</title>
        <authorList>
            <person name="Lai K."/>
            <person name="Okazaki S."/>
            <person name="Higashi K."/>
            <person name="Mori H."/>
            <person name="Toyoda A."/>
            <person name="Kurokawa K."/>
        </authorList>
    </citation>
    <scope>NUCLEOTIDE SEQUENCE</scope>
    <source>
        <strain evidence="1">VL1</strain>
    </source>
</reference>
<accession>A0A8H8WQ14</accession>
<protein>
    <submittedName>
        <fullName evidence="1">Uncharacterized protein</fullName>
    </submittedName>
</protein>
<dbReference type="AlphaFoldDB" id="A0A8H8WQ14"/>
<sequence length="48" mass="5243">MRLQARRMVDFSETATEASSEEIRAHVRAQLAKLLSVVTGAKDRGNAA</sequence>
<dbReference type="EMBL" id="AP024145">
    <property type="protein sequence ID" value="BCM82209.1"/>
    <property type="molecule type" value="Genomic_DNA"/>
</dbReference>
<gene>
    <name evidence="1" type="ORF">mvi_06700</name>
</gene>
<organism evidence="1 2">
    <name type="scientific">Methylobacterium indicum</name>
    <dbReference type="NCBI Taxonomy" id="1775910"/>
    <lineage>
        <taxon>Bacteria</taxon>
        <taxon>Pseudomonadati</taxon>
        <taxon>Pseudomonadota</taxon>
        <taxon>Alphaproteobacteria</taxon>
        <taxon>Hyphomicrobiales</taxon>
        <taxon>Methylobacteriaceae</taxon>
        <taxon>Methylobacterium</taxon>
    </lineage>
</organism>
<dbReference type="RefSeq" id="WP_207181420.1">
    <property type="nucleotide sequence ID" value="NZ_AP024145.1"/>
</dbReference>